<dbReference type="VEuPathDB" id="FungiDB:PV08_07733"/>
<evidence type="ECO:0000256" key="1">
    <source>
        <dbReference type="SAM" id="MobiDB-lite"/>
    </source>
</evidence>
<protein>
    <submittedName>
        <fullName evidence="2">Uncharacterized protein</fullName>
    </submittedName>
</protein>
<dbReference type="EMBL" id="KN847496">
    <property type="protein sequence ID" value="KIW14946.1"/>
    <property type="molecule type" value="Genomic_DNA"/>
</dbReference>
<dbReference type="HOGENOM" id="CLU_618245_0_0_1"/>
<evidence type="ECO:0000313" key="3">
    <source>
        <dbReference type="Proteomes" id="UP000053328"/>
    </source>
</evidence>
<gene>
    <name evidence="2" type="ORF">PV08_07733</name>
</gene>
<evidence type="ECO:0000313" key="2">
    <source>
        <dbReference type="EMBL" id="KIW14946.1"/>
    </source>
</evidence>
<dbReference type="RefSeq" id="XP_016235162.1">
    <property type="nucleotide sequence ID" value="XM_016382060.1"/>
</dbReference>
<feature type="region of interest" description="Disordered" evidence="1">
    <location>
        <begin position="425"/>
        <end position="460"/>
    </location>
</feature>
<dbReference type="Proteomes" id="UP000053328">
    <property type="component" value="Unassembled WGS sequence"/>
</dbReference>
<organism evidence="2 3">
    <name type="scientific">Exophiala spinifera</name>
    <dbReference type="NCBI Taxonomy" id="91928"/>
    <lineage>
        <taxon>Eukaryota</taxon>
        <taxon>Fungi</taxon>
        <taxon>Dikarya</taxon>
        <taxon>Ascomycota</taxon>
        <taxon>Pezizomycotina</taxon>
        <taxon>Eurotiomycetes</taxon>
        <taxon>Chaetothyriomycetidae</taxon>
        <taxon>Chaetothyriales</taxon>
        <taxon>Herpotrichiellaceae</taxon>
        <taxon>Exophiala</taxon>
    </lineage>
</organism>
<sequence length="460" mass="52247">MADTRCADADLQLDVDVMILEYTLYHAIKAQFDFLSSGRQDATRASESTRLLTIFDCFVHHFNQHHPTHPKSSDFYSNLDVLEFLVLLSNRSGDTSTAAFSDDTPEKLRSISAENLASRRRWLAARERYARERLRGQPAATSSDKLALQDLEDQIYKSWNQHYAFGAHQQRRTISPSLFDLLPRFIEISAEMSATLNLPPNETWMHIACEFMLQASLEALRMRSLQSQSLSQSFSQAAVNDMTPRLDDCFAWGYADPRYLVPDGASPDKKMQLVNDLFIDPDCVTEEEEDDDDADSGDPDLLGDHDLDEDPEWTQTRSQWLCEFSMAVDASAQSQSCRLDRLSVKFPLGAFQDKLISFMQSVWDLLCGDLNRKPVLAQIEEGHIKSLGVVEGPEFDEFLDRVGLKRDSRGILTFDVPELTRPSDRLDLAPLDPPDGLHIRGNAWSRDKTDKVNSKKRTRT</sequence>
<name>A0A0D1YJ33_9EURO</name>
<keyword evidence="3" id="KW-1185">Reference proteome</keyword>
<proteinExistence type="predicted"/>
<accession>A0A0D1YJ33</accession>
<dbReference type="AlphaFoldDB" id="A0A0D1YJ33"/>
<dbReference type="GeneID" id="27334816"/>
<reference evidence="2 3" key="1">
    <citation type="submission" date="2015-01" db="EMBL/GenBank/DDBJ databases">
        <title>The Genome Sequence of Exophiala spinifera CBS89968.</title>
        <authorList>
            <consortium name="The Broad Institute Genomics Platform"/>
            <person name="Cuomo C."/>
            <person name="de Hoog S."/>
            <person name="Gorbushina A."/>
            <person name="Stielow B."/>
            <person name="Teixiera M."/>
            <person name="Abouelleil A."/>
            <person name="Chapman S.B."/>
            <person name="Priest M."/>
            <person name="Young S.K."/>
            <person name="Wortman J."/>
            <person name="Nusbaum C."/>
            <person name="Birren B."/>
        </authorList>
    </citation>
    <scope>NUCLEOTIDE SEQUENCE [LARGE SCALE GENOMIC DNA]</scope>
    <source>
        <strain evidence="2 3">CBS 89968</strain>
    </source>
</reference>
<feature type="compositionally biased region" description="Acidic residues" evidence="1">
    <location>
        <begin position="286"/>
        <end position="298"/>
    </location>
</feature>
<feature type="region of interest" description="Disordered" evidence="1">
    <location>
        <begin position="286"/>
        <end position="311"/>
    </location>
</feature>
<dbReference type="OrthoDB" id="4149149at2759"/>